<name>A0AAE3VWQ1_9ACTN</name>
<feature type="transmembrane region" description="Helical" evidence="1">
    <location>
        <begin position="31"/>
        <end position="50"/>
    </location>
</feature>
<reference evidence="2 3" key="1">
    <citation type="submission" date="2023-07" db="EMBL/GenBank/DDBJ databases">
        <title>Sequencing the genomes of 1000 actinobacteria strains.</title>
        <authorList>
            <person name="Klenk H.-P."/>
        </authorList>
    </citation>
    <scope>NUCLEOTIDE SEQUENCE [LARGE SCALE GENOMIC DNA]</scope>
    <source>
        <strain evidence="2 3">DSM 44709</strain>
    </source>
</reference>
<dbReference type="AlphaFoldDB" id="A0AAE3VWQ1"/>
<gene>
    <name evidence="2" type="ORF">J2S42_001808</name>
</gene>
<keyword evidence="1" id="KW-0812">Transmembrane</keyword>
<evidence type="ECO:0000256" key="1">
    <source>
        <dbReference type="SAM" id="Phobius"/>
    </source>
</evidence>
<feature type="transmembrane region" description="Helical" evidence="1">
    <location>
        <begin position="6"/>
        <end position="24"/>
    </location>
</feature>
<evidence type="ECO:0000313" key="2">
    <source>
        <dbReference type="EMBL" id="MDQ0365139.1"/>
    </source>
</evidence>
<accession>A0AAE3VWQ1</accession>
<dbReference type="EMBL" id="JAUSUZ010000001">
    <property type="protein sequence ID" value="MDQ0365139.1"/>
    <property type="molecule type" value="Genomic_DNA"/>
</dbReference>
<dbReference type="RefSeq" id="WP_307237395.1">
    <property type="nucleotide sequence ID" value="NZ_JAUSUZ010000001.1"/>
</dbReference>
<evidence type="ECO:0000313" key="3">
    <source>
        <dbReference type="Proteomes" id="UP001240236"/>
    </source>
</evidence>
<keyword evidence="3" id="KW-1185">Reference proteome</keyword>
<feature type="transmembrane region" description="Helical" evidence="1">
    <location>
        <begin position="62"/>
        <end position="82"/>
    </location>
</feature>
<dbReference type="Proteomes" id="UP001240236">
    <property type="component" value="Unassembled WGS sequence"/>
</dbReference>
<organism evidence="2 3">
    <name type="scientific">Catenuloplanes indicus</name>
    <dbReference type="NCBI Taxonomy" id="137267"/>
    <lineage>
        <taxon>Bacteria</taxon>
        <taxon>Bacillati</taxon>
        <taxon>Actinomycetota</taxon>
        <taxon>Actinomycetes</taxon>
        <taxon>Micromonosporales</taxon>
        <taxon>Micromonosporaceae</taxon>
        <taxon>Catenuloplanes</taxon>
    </lineage>
</organism>
<sequence length="94" mass="9519">MTYTGILIAVAIGLLAGIAGPVLFKQRPRLPGVVALIAAVAGAMLGTVLADLSGLGGPGYGYRHLILQTLLAVTAVTLTIAAGRGRTPDRSDPR</sequence>
<keyword evidence="1" id="KW-0472">Membrane</keyword>
<proteinExistence type="predicted"/>
<comment type="caution">
    <text evidence="2">The sequence shown here is derived from an EMBL/GenBank/DDBJ whole genome shotgun (WGS) entry which is preliminary data.</text>
</comment>
<protein>
    <submittedName>
        <fullName evidence="2">Membrane protein YeaQ/YmgE (Transglycosylase-associated protein family)</fullName>
    </submittedName>
</protein>
<keyword evidence="1" id="KW-1133">Transmembrane helix</keyword>